<evidence type="ECO:0000313" key="3">
    <source>
        <dbReference type="EMBL" id="KRG56924.1"/>
    </source>
</evidence>
<feature type="repeat" description="TPR" evidence="2">
    <location>
        <begin position="106"/>
        <end position="139"/>
    </location>
</feature>
<accession>A0ABR5NJA0</accession>
<dbReference type="Proteomes" id="UP000050902">
    <property type="component" value="Unassembled WGS sequence"/>
</dbReference>
<comment type="caution">
    <text evidence="3">The sequence shown here is derived from an EMBL/GenBank/DDBJ whole genome shotgun (WGS) entry which is preliminary data.</text>
</comment>
<dbReference type="Gene3D" id="3.40.50.300">
    <property type="entry name" value="P-loop containing nucleotide triphosphate hydrolases"/>
    <property type="match status" value="1"/>
</dbReference>
<keyword evidence="2" id="KW-0802">TPR repeat</keyword>
<dbReference type="PROSITE" id="PS50005">
    <property type="entry name" value="TPR"/>
    <property type="match status" value="1"/>
</dbReference>
<dbReference type="EMBL" id="LDJG01000015">
    <property type="protein sequence ID" value="KRG56924.1"/>
    <property type="molecule type" value="Genomic_DNA"/>
</dbReference>
<dbReference type="InterPro" id="IPR019734">
    <property type="entry name" value="TPR_rpt"/>
</dbReference>
<evidence type="ECO:0000256" key="2">
    <source>
        <dbReference type="PROSITE-ProRule" id="PRU00339"/>
    </source>
</evidence>
<keyword evidence="4" id="KW-1185">Reference proteome</keyword>
<dbReference type="Gene3D" id="1.25.40.10">
    <property type="entry name" value="Tetratricopeptide repeat domain"/>
    <property type="match status" value="1"/>
</dbReference>
<evidence type="ECO:0000313" key="4">
    <source>
        <dbReference type="Proteomes" id="UP000050902"/>
    </source>
</evidence>
<dbReference type="Pfam" id="PF13469">
    <property type="entry name" value="Sulfotransfer_3"/>
    <property type="match status" value="1"/>
</dbReference>
<dbReference type="InterPro" id="IPR011990">
    <property type="entry name" value="TPR-like_helical_dom_sf"/>
</dbReference>
<gene>
    <name evidence="3" type="ORF">ABB22_10830</name>
</gene>
<proteinExistence type="predicted"/>
<dbReference type="SUPFAM" id="SSF52540">
    <property type="entry name" value="P-loop containing nucleoside triphosphate hydrolases"/>
    <property type="match status" value="1"/>
</dbReference>
<organism evidence="3 4">
    <name type="scientific">Stenotrophomonas nitritireducens</name>
    <dbReference type="NCBI Taxonomy" id="83617"/>
    <lineage>
        <taxon>Bacteria</taxon>
        <taxon>Pseudomonadati</taxon>
        <taxon>Pseudomonadota</taxon>
        <taxon>Gammaproteobacteria</taxon>
        <taxon>Lysobacterales</taxon>
        <taxon>Lysobacteraceae</taxon>
        <taxon>Stenotrophomonas</taxon>
    </lineage>
</organism>
<dbReference type="SUPFAM" id="SSF48452">
    <property type="entry name" value="TPR-like"/>
    <property type="match status" value="1"/>
</dbReference>
<dbReference type="InterPro" id="IPR026634">
    <property type="entry name" value="TPST-like"/>
</dbReference>
<dbReference type="RefSeq" id="WP_055766216.1">
    <property type="nucleotide sequence ID" value="NZ_LDJG01000015.1"/>
</dbReference>
<dbReference type="InterPro" id="IPR027417">
    <property type="entry name" value="P-loop_NTPase"/>
</dbReference>
<dbReference type="PANTHER" id="PTHR12788:SF10">
    <property type="entry name" value="PROTEIN-TYROSINE SULFOTRANSFERASE"/>
    <property type="match status" value="1"/>
</dbReference>
<name>A0ABR5NJA0_9GAMM</name>
<keyword evidence="1" id="KW-0808">Transferase</keyword>
<reference evidence="3 4" key="1">
    <citation type="submission" date="2015-05" db="EMBL/GenBank/DDBJ databases">
        <title>Genome sequencing and analysis of members of genus Stenotrophomonas.</title>
        <authorList>
            <person name="Patil P.P."/>
            <person name="Midha S."/>
            <person name="Patil P.B."/>
        </authorList>
    </citation>
    <scope>NUCLEOTIDE SEQUENCE [LARGE SCALE GENOMIC DNA]</scope>
    <source>
        <strain evidence="3 4">DSM 12575</strain>
    </source>
</reference>
<protein>
    <submittedName>
        <fullName evidence="3">Sulfotransferase</fullName>
    </submittedName>
</protein>
<sequence length="525" mass="58692">MNELEKLYADAAAAMNRAQWQPARELSARLVQARPGDANVHFIAGVAASRLRQSGPAIDHLRRATALDPARAEHWLELARAFLDGWLVREAVAAADKAYALGSAEAMVWARLGTIYGRAHVQEKSAAAFARAVELAPGSAGYRFNLVVALMAVGDLEGAERQCLECLRLNPGFWRAWLMLAQLCRPTPQDNHVALMRKLLSVHQADDEAAMFLHLALARELEGLAEYQPAFEHLAEGKRRGRLGRRYSFERDRQLFDALMEMPLPPQDEVAGDPSVAPVFVMGMPRSGTTLVERILSCHPQVHSAGELENFPLMVKRASGSATPALTDTDTLHRSCRLDWAQLGREYIEGTRTLTGGKPRFVDKLPHNFLYAGHIARALPNASIVCLRRGAMDTCLGNFRQLFSLASPYYDYSFDLLDTGRYYLLFDRLMRHWERTMPGRILQIDYEDLVDNQEAVTRRLLAHCGLSWDEACLRFQDNASPVSTASAVQVRSPMFRSSLQRWKRYEAQLGPLRALLEAGGIKIDA</sequence>
<dbReference type="PANTHER" id="PTHR12788">
    <property type="entry name" value="PROTEIN-TYROSINE SULFOTRANSFERASE 2"/>
    <property type="match status" value="1"/>
</dbReference>
<dbReference type="SMART" id="SM00028">
    <property type="entry name" value="TPR"/>
    <property type="match status" value="3"/>
</dbReference>
<evidence type="ECO:0000256" key="1">
    <source>
        <dbReference type="ARBA" id="ARBA00022679"/>
    </source>
</evidence>